<dbReference type="InterPro" id="IPR022187">
    <property type="entry name" value="Conjug_transposon_TraM"/>
</dbReference>
<evidence type="ECO:0000256" key="1">
    <source>
        <dbReference type="SAM" id="MobiDB-lite"/>
    </source>
</evidence>
<dbReference type="NCBIfam" id="TIGR03779">
    <property type="entry name" value="Bac_Flav_CT_M"/>
    <property type="match status" value="1"/>
</dbReference>
<feature type="region of interest" description="Disordered" evidence="1">
    <location>
        <begin position="151"/>
        <end position="171"/>
    </location>
</feature>
<comment type="caution">
    <text evidence="3">The sequence shown here is derived from an EMBL/GenBank/DDBJ whole genome shotgun (WGS) entry which is preliminary data.</text>
</comment>
<sequence>MNSVQKSQTFLRKRKMMVVLPLLVIPFLTMAFWALGGGNGYEPVIANEQKGLNLNLPDAKMKDENLTDKLSFYDKADKDSAKLEEWMRTDPYYQQKEDTGYIPVNELELLTQNSASKYKQRLNSSPYEIAENNPEQKLLQKLALLQKEINKQPETETTGNNEVSLPNQGDEFSNEVDRLENMMLTMDKTNTGDPEMQQLNGTLERILDIQHPQRVKDKLKEKSLQQKQVVFAVTTSPKLANVSLIDTMKKKPNSSNQFYGVTKESEEATEGFAIEAVVHSNQSLVNGAVIQLRLATDVFINGVLIPKGTPVNGIASLNNERLEGEINSIRYKKQLFPVKMELYDLDGLPGIYIPGSISRDVAKNSADNSLQLMELTTLDPSLKAQAAAAGINTAKQLLTRKVKQVKVMIKEGYKVLLKDKNTETDY</sequence>
<reference evidence="3 4" key="1">
    <citation type="submission" date="2016-07" db="EMBL/GenBank/DDBJ databases">
        <title>Genome analysis of Flavihumibacter stibioxidans YS-17.</title>
        <authorList>
            <person name="Shi K."/>
            <person name="Han Y."/>
            <person name="Wang G."/>
        </authorList>
    </citation>
    <scope>NUCLEOTIDE SEQUENCE [LARGE SCALE GENOMIC DNA]</scope>
    <source>
        <strain evidence="3 4">YS-17</strain>
    </source>
</reference>
<protein>
    <submittedName>
        <fullName evidence="3">Conjugative transposon protein TraM</fullName>
    </submittedName>
</protein>
<evidence type="ECO:0000313" key="3">
    <source>
        <dbReference type="EMBL" id="MBC6489602.1"/>
    </source>
</evidence>
<name>A0ABR7M3Q0_9BACT</name>
<dbReference type="InterPro" id="IPR055407">
    <property type="entry name" value="TraM_C"/>
</dbReference>
<feature type="domain" description="Conjugative transposon TraM C-terminal" evidence="2">
    <location>
        <begin position="274"/>
        <end position="418"/>
    </location>
</feature>
<feature type="compositionally biased region" description="Polar residues" evidence="1">
    <location>
        <begin position="155"/>
        <end position="171"/>
    </location>
</feature>
<gene>
    <name evidence="3" type="ORF">BC349_01375</name>
</gene>
<evidence type="ECO:0000313" key="4">
    <source>
        <dbReference type="Proteomes" id="UP000765802"/>
    </source>
</evidence>
<accession>A0ABR7M3Q0</accession>
<dbReference type="Proteomes" id="UP000765802">
    <property type="component" value="Unassembled WGS sequence"/>
</dbReference>
<proteinExistence type="predicted"/>
<dbReference type="RefSeq" id="WP_187254961.1">
    <property type="nucleotide sequence ID" value="NZ_JBHULF010000006.1"/>
</dbReference>
<organism evidence="3 4">
    <name type="scientific">Flavihumibacter stibioxidans</name>
    <dbReference type="NCBI Taxonomy" id="1834163"/>
    <lineage>
        <taxon>Bacteria</taxon>
        <taxon>Pseudomonadati</taxon>
        <taxon>Bacteroidota</taxon>
        <taxon>Chitinophagia</taxon>
        <taxon>Chitinophagales</taxon>
        <taxon>Chitinophagaceae</taxon>
        <taxon>Flavihumibacter</taxon>
    </lineage>
</organism>
<dbReference type="Pfam" id="PF12508">
    <property type="entry name" value="Transposon_TraM"/>
    <property type="match status" value="1"/>
</dbReference>
<evidence type="ECO:0000259" key="2">
    <source>
        <dbReference type="Pfam" id="PF12508"/>
    </source>
</evidence>
<keyword evidence="4" id="KW-1185">Reference proteome</keyword>
<dbReference type="EMBL" id="MBUA01000001">
    <property type="protein sequence ID" value="MBC6489602.1"/>
    <property type="molecule type" value="Genomic_DNA"/>
</dbReference>